<dbReference type="OrthoDB" id="407410at2759"/>
<organism evidence="8 9">
    <name type="scientific">Cryptosporidium muris (strain RN66)</name>
    <dbReference type="NCBI Taxonomy" id="441375"/>
    <lineage>
        <taxon>Eukaryota</taxon>
        <taxon>Sar</taxon>
        <taxon>Alveolata</taxon>
        <taxon>Apicomplexa</taxon>
        <taxon>Conoidasida</taxon>
        <taxon>Coccidia</taxon>
        <taxon>Eucoccidiorida</taxon>
        <taxon>Eimeriorina</taxon>
        <taxon>Cryptosporidiidae</taxon>
        <taxon>Cryptosporidium</taxon>
    </lineage>
</organism>
<keyword evidence="3 6" id="KW-0812">Transmembrane</keyword>
<dbReference type="PANTHER" id="PTHR12266:SF0">
    <property type="entry name" value="MITOCHONDRIAL SODIUM_CALCIUM EXCHANGER PROTEIN"/>
    <property type="match status" value="1"/>
</dbReference>
<dbReference type="InterPro" id="IPR044880">
    <property type="entry name" value="NCX_ion-bd_dom_sf"/>
</dbReference>
<dbReference type="VEuPathDB" id="CryptoDB:CMU_023480"/>
<dbReference type="RefSeq" id="XP_002139692.1">
    <property type="nucleotide sequence ID" value="XM_002139656.1"/>
</dbReference>
<evidence type="ECO:0000256" key="1">
    <source>
        <dbReference type="ARBA" id="ARBA00004141"/>
    </source>
</evidence>
<dbReference type="GeneID" id="6994894"/>
<evidence type="ECO:0000313" key="8">
    <source>
        <dbReference type="EMBL" id="EEA05343.1"/>
    </source>
</evidence>
<dbReference type="EMBL" id="DS989727">
    <property type="protein sequence ID" value="EEA05343.1"/>
    <property type="molecule type" value="Genomic_DNA"/>
</dbReference>
<keyword evidence="2" id="KW-0813">Transport</keyword>
<keyword evidence="4 6" id="KW-1133">Transmembrane helix</keyword>
<evidence type="ECO:0000256" key="5">
    <source>
        <dbReference type="ARBA" id="ARBA00023136"/>
    </source>
</evidence>
<comment type="subcellular location">
    <subcellularLocation>
        <location evidence="1">Membrane</location>
        <topology evidence="1">Multi-pass membrane protein</topology>
    </subcellularLocation>
</comment>
<evidence type="ECO:0000256" key="6">
    <source>
        <dbReference type="SAM" id="Phobius"/>
    </source>
</evidence>
<proteinExistence type="predicted"/>
<dbReference type="GO" id="GO:0016020">
    <property type="term" value="C:membrane"/>
    <property type="evidence" value="ECO:0007669"/>
    <property type="project" value="UniProtKB-SubCell"/>
</dbReference>
<gene>
    <name evidence="8" type="ORF">CMU_023480</name>
</gene>
<evidence type="ECO:0000313" key="9">
    <source>
        <dbReference type="Proteomes" id="UP000001460"/>
    </source>
</evidence>
<evidence type="ECO:0000256" key="4">
    <source>
        <dbReference type="ARBA" id="ARBA00022989"/>
    </source>
</evidence>
<evidence type="ECO:0000256" key="3">
    <source>
        <dbReference type="ARBA" id="ARBA00022692"/>
    </source>
</evidence>
<sequence>MGCYTKFFLARETKVTLSIEVLVSTYLNSIIIPELVQYLLLETKIMGLSPQILSFTIITWGNSLSDFIVNVSKIGHAYMGLSGCYGAPVFLIYFGFGLIILMQCIKSDSKLVSILLEKSSTFILLANTTCMASYCIRNNNHIKNSIIRI</sequence>
<dbReference type="Gene3D" id="1.20.1420.30">
    <property type="entry name" value="NCX, central ion-binding region"/>
    <property type="match status" value="1"/>
</dbReference>
<feature type="transmembrane region" description="Helical" evidence="6">
    <location>
        <begin position="21"/>
        <end position="40"/>
    </location>
</feature>
<keyword evidence="9" id="KW-1185">Reference proteome</keyword>
<dbReference type="Pfam" id="PF01699">
    <property type="entry name" value="Na_Ca_ex"/>
    <property type="match status" value="1"/>
</dbReference>
<dbReference type="Proteomes" id="UP000001460">
    <property type="component" value="Unassembled WGS sequence"/>
</dbReference>
<feature type="transmembrane region" description="Helical" evidence="6">
    <location>
        <begin position="77"/>
        <end position="101"/>
    </location>
</feature>
<evidence type="ECO:0000256" key="2">
    <source>
        <dbReference type="ARBA" id="ARBA00022448"/>
    </source>
</evidence>
<accession>B6ABZ0</accession>
<feature type="domain" description="Sodium/calcium exchanger membrane region" evidence="7">
    <location>
        <begin position="22"/>
        <end position="132"/>
    </location>
</feature>
<dbReference type="PANTHER" id="PTHR12266">
    <property type="entry name" value="NA+/CA2+ K+ INDEPENDENT EXCHANGER"/>
    <property type="match status" value="1"/>
</dbReference>
<keyword evidence="5 6" id="KW-0472">Membrane</keyword>
<dbReference type="GO" id="GO:0008324">
    <property type="term" value="F:monoatomic cation transmembrane transporter activity"/>
    <property type="evidence" value="ECO:0007669"/>
    <property type="project" value="TreeGrafter"/>
</dbReference>
<protein>
    <recommendedName>
        <fullName evidence="7">Sodium/calcium exchanger membrane region domain-containing protein</fullName>
    </recommendedName>
</protein>
<dbReference type="InterPro" id="IPR004837">
    <property type="entry name" value="NaCa_Exmemb"/>
</dbReference>
<dbReference type="STRING" id="441375.B6ABZ0"/>
<evidence type="ECO:0000259" key="7">
    <source>
        <dbReference type="Pfam" id="PF01699"/>
    </source>
</evidence>
<reference evidence="8" key="1">
    <citation type="submission" date="2008-06" db="EMBL/GenBank/DDBJ databases">
        <authorList>
            <person name="Lorenzi H."/>
            <person name="Inman J."/>
            <person name="Miller J."/>
            <person name="Schobel S."/>
            <person name="Amedeo P."/>
            <person name="Caler E.V."/>
            <person name="da Silva J."/>
        </authorList>
    </citation>
    <scope>NUCLEOTIDE SEQUENCE [LARGE SCALE GENOMIC DNA]</scope>
    <source>
        <strain evidence="8">RN66</strain>
    </source>
</reference>
<name>B6ABZ0_CRYMR</name>
<dbReference type="AlphaFoldDB" id="B6ABZ0"/>
<dbReference type="InterPro" id="IPR051359">
    <property type="entry name" value="CaCA_antiporter"/>
</dbReference>